<sequence length="77" mass="8753">MRLNIETKISPTVADTAPFDVFTRLLVLSVRKAGLVDRVTIQSFDWRAILLARELGRRIDTVALVWQYGVAIRNGLR</sequence>
<evidence type="ECO:0000313" key="3">
    <source>
        <dbReference type="Proteomes" id="UP001589867"/>
    </source>
</evidence>
<evidence type="ECO:0000259" key="1">
    <source>
        <dbReference type="PROSITE" id="PS51704"/>
    </source>
</evidence>
<gene>
    <name evidence="2" type="ORF">ACFFIA_04770</name>
</gene>
<accession>A0ABV6LX37</accession>
<protein>
    <recommendedName>
        <fullName evidence="1">GP-PDE domain-containing protein</fullName>
    </recommendedName>
</protein>
<dbReference type="RefSeq" id="WP_377245927.1">
    <property type="nucleotide sequence ID" value="NZ_JBHLUH010000005.1"/>
</dbReference>
<proteinExistence type="predicted"/>
<name>A0ABV6LX37_9ACTN</name>
<keyword evidence="3" id="KW-1185">Reference proteome</keyword>
<organism evidence="2 3">
    <name type="scientific">Phytohabitans kaempferiae</name>
    <dbReference type="NCBI Taxonomy" id="1620943"/>
    <lineage>
        <taxon>Bacteria</taxon>
        <taxon>Bacillati</taxon>
        <taxon>Actinomycetota</taxon>
        <taxon>Actinomycetes</taxon>
        <taxon>Micromonosporales</taxon>
        <taxon>Micromonosporaceae</taxon>
    </lineage>
</organism>
<evidence type="ECO:0000313" key="2">
    <source>
        <dbReference type="EMBL" id="MFC0526965.1"/>
    </source>
</evidence>
<dbReference type="InterPro" id="IPR030395">
    <property type="entry name" value="GP_PDE_dom"/>
</dbReference>
<comment type="caution">
    <text evidence="2">The sequence shown here is derived from an EMBL/GenBank/DDBJ whole genome shotgun (WGS) entry which is preliminary data.</text>
</comment>
<dbReference type="Proteomes" id="UP001589867">
    <property type="component" value="Unassembled WGS sequence"/>
</dbReference>
<dbReference type="EMBL" id="JBHLUH010000005">
    <property type="protein sequence ID" value="MFC0526965.1"/>
    <property type="molecule type" value="Genomic_DNA"/>
</dbReference>
<feature type="domain" description="GP-PDE" evidence="1">
    <location>
        <begin position="1"/>
        <end position="77"/>
    </location>
</feature>
<reference evidence="2 3" key="1">
    <citation type="submission" date="2024-09" db="EMBL/GenBank/DDBJ databases">
        <authorList>
            <person name="Sun Q."/>
            <person name="Mori K."/>
        </authorList>
    </citation>
    <scope>NUCLEOTIDE SEQUENCE [LARGE SCALE GENOMIC DNA]</scope>
    <source>
        <strain evidence="2 3">TBRC 3947</strain>
    </source>
</reference>
<dbReference type="SUPFAM" id="SSF51695">
    <property type="entry name" value="PLC-like phosphodiesterases"/>
    <property type="match status" value="1"/>
</dbReference>
<dbReference type="InterPro" id="IPR017946">
    <property type="entry name" value="PLC-like_Pdiesterase_TIM-brl"/>
</dbReference>
<dbReference type="Gene3D" id="3.20.20.190">
    <property type="entry name" value="Phosphatidylinositol (PI) phosphodiesterase"/>
    <property type="match status" value="1"/>
</dbReference>
<dbReference type="PROSITE" id="PS51704">
    <property type="entry name" value="GP_PDE"/>
    <property type="match status" value="1"/>
</dbReference>